<comment type="subcellular location">
    <subcellularLocation>
        <location evidence="1">Cell envelope</location>
    </subcellularLocation>
</comment>
<dbReference type="Gene3D" id="2.40.50.100">
    <property type="match status" value="1"/>
</dbReference>
<dbReference type="AlphaFoldDB" id="H8GGY7"/>
<dbReference type="HOGENOM" id="CLU_018816_15_0_6"/>
<dbReference type="eggNOG" id="COG1566">
    <property type="taxonomic scope" value="Bacteria"/>
</dbReference>
<proteinExistence type="predicted"/>
<evidence type="ECO:0000256" key="1">
    <source>
        <dbReference type="ARBA" id="ARBA00004196"/>
    </source>
</evidence>
<feature type="transmembrane region" description="Helical" evidence="3">
    <location>
        <begin position="16"/>
        <end position="36"/>
    </location>
</feature>
<evidence type="ECO:0000256" key="2">
    <source>
        <dbReference type="SAM" id="Coils"/>
    </source>
</evidence>
<reference evidence="5 6" key="1">
    <citation type="journal article" date="2013" name="Genome Announc.">
        <title>Genome Sequence of the Obligate Gammaproteobacterial Methanotroph Methylomicrobium album Strain BG8.</title>
        <authorList>
            <person name="Kits K.D."/>
            <person name="Kalyuzhnaya M.G."/>
            <person name="Klotz M.G."/>
            <person name="Jetten M.S."/>
            <person name="Op den Camp H.J."/>
            <person name="Vuilleumier S."/>
            <person name="Bringel F."/>
            <person name="Dispirito A.A."/>
            <person name="Murrell J.C."/>
            <person name="Bruce D."/>
            <person name="Cheng J.F."/>
            <person name="Copeland A."/>
            <person name="Goodwin L."/>
            <person name="Hauser L."/>
            <person name="Lajus A."/>
            <person name="Land M.L."/>
            <person name="Lapidus A."/>
            <person name="Lucas S."/>
            <person name="Medigue C."/>
            <person name="Pitluck S."/>
            <person name="Woyke T."/>
            <person name="Zeytun A."/>
            <person name="Stein L.Y."/>
        </authorList>
    </citation>
    <scope>NUCLEOTIDE SEQUENCE [LARGE SCALE GENOMIC DNA]</scope>
    <source>
        <strain evidence="5 6">BG8</strain>
    </source>
</reference>
<dbReference type="Gene3D" id="2.40.30.170">
    <property type="match status" value="1"/>
</dbReference>
<keyword evidence="2" id="KW-0175">Coiled coil</keyword>
<keyword evidence="3" id="KW-1133">Transmembrane helix</keyword>
<dbReference type="EMBL" id="CM001475">
    <property type="protein sequence ID" value="EIC31262.1"/>
    <property type="molecule type" value="Genomic_DNA"/>
</dbReference>
<dbReference type="Proteomes" id="UP000005090">
    <property type="component" value="Chromosome"/>
</dbReference>
<keyword evidence="3" id="KW-0472">Membrane</keyword>
<protein>
    <submittedName>
        <fullName evidence="5">Multidrug resistance efflux pump</fullName>
    </submittedName>
</protein>
<dbReference type="GO" id="GO:0030313">
    <property type="term" value="C:cell envelope"/>
    <property type="evidence" value="ECO:0007669"/>
    <property type="project" value="UniProtKB-SubCell"/>
</dbReference>
<accession>H8GGY7</accession>
<evidence type="ECO:0000256" key="3">
    <source>
        <dbReference type="SAM" id="Phobius"/>
    </source>
</evidence>
<gene>
    <name evidence="5" type="ORF">Metal_3615</name>
</gene>
<dbReference type="SUPFAM" id="SSF111369">
    <property type="entry name" value="HlyD-like secretion proteins"/>
    <property type="match status" value="1"/>
</dbReference>
<dbReference type="PANTHER" id="PTHR30386:SF19">
    <property type="entry name" value="MULTIDRUG EXPORT PROTEIN EMRA-RELATED"/>
    <property type="match status" value="1"/>
</dbReference>
<dbReference type="STRING" id="686340.Metal_3615"/>
<name>H8GGY7_METAL</name>
<evidence type="ECO:0000259" key="4">
    <source>
        <dbReference type="Pfam" id="PF25885"/>
    </source>
</evidence>
<dbReference type="PANTHER" id="PTHR30386">
    <property type="entry name" value="MEMBRANE FUSION SUBUNIT OF EMRAB-TOLC MULTIDRUG EFFLUX PUMP"/>
    <property type="match status" value="1"/>
</dbReference>
<keyword evidence="3" id="KW-0812">Transmembrane</keyword>
<feature type="domain" description="Multidrug export protein EmrA/FarA alpha-helical hairpin" evidence="4">
    <location>
        <begin position="88"/>
        <end position="206"/>
    </location>
</feature>
<dbReference type="Pfam" id="PF25885">
    <property type="entry name" value="HH_EMRA"/>
    <property type="match status" value="1"/>
</dbReference>
<dbReference type="InterPro" id="IPR058633">
    <property type="entry name" value="EmrA/FarA_HH"/>
</dbReference>
<dbReference type="GO" id="GO:0055085">
    <property type="term" value="P:transmembrane transport"/>
    <property type="evidence" value="ECO:0007669"/>
    <property type="project" value="InterPro"/>
</dbReference>
<feature type="coiled-coil region" evidence="2">
    <location>
        <begin position="151"/>
        <end position="178"/>
    </location>
</feature>
<dbReference type="RefSeq" id="WP_005374514.1">
    <property type="nucleotide sequence ID" value="NZ_CM001475.1"/>
</dbReference>
<organism evidence="5 6">
    <name type="scientific">Methylomicrobium album BG8</name>
    <dbReference type="NCBI Taxonomy" id="686340"/>
    <lineage>
        <taxon>Bacteria</taxon>
        <taxon>Pseudomonadati</taxon>
        <taxon>Pseudomonadota</taxon>
        <taxon>Gammaproteobacteria</taxon>
        <taxon>Methylococcales</taxon>
        <taxon>Methylococcaceae</taxon>
        <taxon>Methylomicrobium</taxon>
    </lineage>
</organism>
<evidence type="ECO:0000313" key="5">
    <source>
        <dbReference type="EMBL" id="EIC31262.1"/>
    </source>
</evidence>
<sequence length="399" mass="44462">MKTRHQSLRARRKRRLQWIVSIGVLAALIYTGYWLYRRDWIVSHNAFVTGNLIPVEADATGIVTHVWVEESQFVKKGDLLVRLDEHRAQTALKQTEGELGQTVREIGALFATHQQMCQKLIGRSSKLARVRHDVVRFRQGVPSGSVSQQVLQNAEDQMAALDAEMLEARSELEAIRARIGGTSRANHPDIEASKHRFIKAYIEYTRQRIYAPVSGYVAKRKVQVGDRVQPGDSLMTLVPLNHLWVEANLRETELQRVRPGQLAEVAVDLYGGNYTFQGTVEGLVPGTGSVFALLPPDNATGNFIHIVERVPVRIALREDELLAHPIRPGLSTVTSIHVDNTEKSPEDSLTQAVSQEYETDIFADELAEAEAKAKAIVAKNLITPDATLDSDCGRVALKK</sequence>
<evidence type="ECO:0000313" key="6">
    <source>
        <dbReference type="Proteomes" id="UP000005090"/>
    </source>
</evidence>
<dbReference type="InterPro" id="IPR050739">
    <property type="entry name" value="MFP"/>
</dbReference>
<keyword evidence="6" id="KW-1185">Reference proteome</keyword>